<dbReference type="PANTHER" id="PTHR10264">
    <property type="entry name" value="BAND 7 PROTEIN-RELATED"/>
    <property type="match status" value="1"/>
</dbReference>
<dbReference type="InterPro" id="IPR043202">
    <property type="entry name" value="Band-7_stomatin-like"/>
</dbReference>
<dbReference type="SMART" id="SM00244">
    <property type="entry name" value="PHB"/>
    <property type="match status" value="1"/>
</dbReference>
<dbReference type="Pfam" id="PF02036">
    <property type="entry name" value="SCP2"/>
    <property type="match status" value="1"/>
</dbReference>
<protein>
    <submittedName>
        <fullName evidence="5">Stomatin-like protein 1</fullName>
    </submittedName>
</protein>
<evidence type="ECO:0000259" key="3">
    <source>
        <dbReference type="SMART" id="SM00244"/>
    </source>
</evidence>
<dbReference type="FunFam" id="3.30.479.30:FF:000011">
    <property type="entry name" value="stomatin-like protein 1 isoform X1"/>
    <property type="match status" value="1"/>
</dbReference>
<accession>A0A6P7WRG3</accession>
<dbReference type="PRINTS" id="PR00721">
    <property type="entry name" value="STOMATIN"/>
</dbReference>
<evidence type="ECO:0000313" key="5">
    <source>
        <dbReference type="RefSeq" id="XP_030042958.1"/>
    </source>
</evidence>
<dbReference type="InterPro" id="IPR001107">
    <property type="entry name" value="Band_7"/>
</dbReference>
<keyword evidence="2" id="KW-1133">Transmembrane helix</keyword>
<dbReference type="CTD" id="9399"/>
<dbReference type="AlphaFoldDB" id="A0A6P7WRG3"/>
<dbReference type="PANTHER" id="PTHR10264:SF130">
    <property type="entry name" value="STOMATIN-LIKE PROTEIN 1"/>
    <property type="match status" value="1"/>
</dbReference>
<dbReference type="InterPro" id="IPR036527">
    <property type="entry name" value="SCP2_sterol-bd_dom_sf"/>
</dbReference>
<evidence type="ECO:0000313" key="4">
    <source>
        <dbReference type="Proteomes" id="UP000515156"/>
    </source>
</evidence>
<name>A0A6P7WRG3_9AMPH</name>
<dbReference type="OrthoDB" id="3592703at2759"/>
<evidence type="ECO:0000256" key="2">
    <source>
        <dbReference type="SAM" id="Phobius"/>
    </source>
</evidence>
<dbReference type="GeneID" id="115457610"/>
<dbReference type="SUPFAM" id="SSF117892">
    <property type="entry name" value="Band 7/SPFH domain"/>
    <property type="match status" value="1"/>
</dbReference>
<gene>
    <name evidence="5" type="primary">STOML1</name>
</gene>
<keyword evidence="2" id="KW-0812">Transmembrane</keyword>
<comment type="similarity">
    <text evidence="1">Belongs to the band 7/mec-2 family.</text>
</comment>
<dbReference type="InterPro" id="IPR003033">
    <property type="entry name" value="SCP2_sterol-bd_dom"/>
</dbReference>
<dbReference type="InParanoid" id="A0A6P7WRG3"/>
<dbReference type="Pfam" id="PF01145">
    <property type="entry name" value="Band_7"/>
    <property type="match status" value="1"/>
</dbReference>
<sequence>MFNRSGYQALPMGDFDRFPCGTSLYGSQKSFCNVGSVKNDLDHFTVTAGQYFPGDKSQSCLSWICHGVVTVLATILLFLTFPISGWFSIKIIPNYEKVVVFRLGRIKHPKGPGVVLLLPFIDQWQRVDLRIRAFNVPPCKVTTKDGAMISVGADIQFHISNPVLSVMAVQNLNTATRMTAQNLMVGTLSKKHLKEIQMEKLRILDHLLVDLNENTKFWGLEVDRVELIFEAVLKPPEDFVPGPLIVPPTVPGLEGLVGPIQQLAMHFLNNSLAVANQSSEQNEKPDAGENVELLNELDPPSVVPVSCKADLSADEMISAVELFLSESLVSHVGACYQFNIICPEGERKTYFLDLTTGKGKAGYGEPEHKPDVILEMAEADLQAMVCGDLRPLGAYMSGRLLVHGDLRTTLKIEEVFKAMTRR</sequence>
<keyword evidence="4" id="KW-1185">Reference proteome</keyword>
<dbReference type="RefSeq" id="XP_030042958.1">
    <property type="nucleotide sequence ID" value="XM_030187098.1"/>
</dbReference>
<dbReference type="FunCoup" id="A0A6P7WRG3">
    <property type="interactions" value="137"/>
</dbReference>
<dbReference type="Gene3D" id="3.30.479.30">
    <property type="entry name" value="Band 7 domain"/>
    <property type="match status" value="1"/>
</dbReference>
<organism evidence="4 5">
    <name type="scientific">Microcaecilia unicolor</name>
    <dbReference type="NCBI Taxonomy" id="1415580"/>
    <lineage>
        <taxon>Eukaryota</taxon>
        <taxon>Metazoa</taxon>
        <taxon>Chordata</taxon>
        <taxon>Craniata</taxon>
        <taxon>Vertebrata</taxon>
        <taxon>Euteleostomi</taxon>
        <taxon>Amphibia</taxon>
        <taxon>Gymnophiona</taxon>
        <taxon>Siphonopidae</taxon>
        <taxon>Microcaecilia</taxon>
    </lineage>
</organism>
<reference evidence="5" key="1">
    <citation type="submission" date="2025-08" db="UniProtKB">
        <authorList>
            <consortium name="RefSeq"/>
        </authorList>
    </citation>
    <scope>IDENTIFICATION</scope>
</reference>
<dbReference type="InterPro" id="IPR001972">
    <property type="entry name" value="Stomatin_HflK_fam"/>
</dbReference>
<dbReference type="KEGG" id="muo:115457610"/>
<feature type="domain" description="Band 7" evidence="3">
    <location>
        <begin position="87"/>
        <end position="250"/>
    </location>
</feature>
<dbReference type="Gene3D" id="3.30.1050.10">
    <property type="entry name" value="SCP2 sterol-binding domain"/>
    <property type="match status" value="1"/>
</dbReference>
<feature type="transmembrane region" description="Helical" evidence="2">
    <location>
        <begin position="63"/>
        <end position="87"/>
    </location>
</feature>
<proteinExistence type="inferred from homology"/>
<evidence type="ECO:0000256" key="1">
    <source>
        <dbReference type="ARBA" id="ARBA00008164"/>
    </source>
</evidence>
<keyword evidence="2" id="KW-0472">Membrane</keyword>
<dbReference type="InterPro" id="IPR036013">
    <property type="entry name" value="Band_7/SPFH_dom_sf"/>
</dbReference>
<dbReference type="GO" id="GO:0005886">
    <property type="term" value="C:plasma membrane"/>
    <property type="evidence" value="ECO:0007669"/>
    <property type="project" value="InterPro"/>
</dbReference>
<dbReference type="SUPFAM" id="SSF55718">
    <property type="entry name" value="SCP-like"/>
    <property type="match status" value="1"/>
</dbReference>
<dbReference type="Proteomes" id="UP000515156">
    <property type="component" value="Chromosome 1"/>
</dbReference>